<feature type="compositionally biased region" description="Basic and acidic residues" evidence="1">
    <location>
        <begin position="194"/>
        <end position="214"/>
    </location>
</feature>
<feature type="compositionally biased region" description="Basic and acidic residues" evidence="1">
    <location>
        <begin position="115"/>
        <end position="128"/>
    </location>
</feature>
<keyword evidence="2" id="KW-1185">Reference proteome</keyword>
<feature type="region of interest" description="Disordered" evidence="1">
    <location>
        <begin position="49"/>
        <end position="132"/>
    </location>
</feature>
<evidence type="ECO:0000313" key="3">
    <source>
        <dbReference type="RefSeq" id="XP_012941791.1"/>
    </source>
</evidence>
<dbReference type="RefSeq" id="XP_012941791.1">
    <property type="nucleotide sequence ID" value="XM_013086337.2"/>
</dbReference>
<evidence type="ECO:0000313" key="2">
    <source>
        <dbReference type="Proteomes" id="UP000694888"/>
    </source>
</evidence>
<evidence type="ECO:0000256" key="1">
    <source>
        <dbReference type="SAM" id="MobiDB-lite"/>
    </source>
</evidence>
<dbReference type="GeneID" id="106012675"/>
<feature type="compositionally biased region" description="Basic and acidic residues" evidence="1">
    <location>
        <begin position="224"/>
        <end position="236"/>
    </location>
</feature>
<sequence length="242" mass="26427">MPGVPPVSQESWKHVQQSLDIMQAAGGRPRRKKRHKLSIAKLCSCVVAEPAEDFPESSRPFEKKSPDSTGGESVVTGDQTIAPQVAVVNQKSPLDATSEEEEPAQDIEMPPPMEIQEHSFKPDNKEVSTDDVTTKLASQLTLKSQPEAASSMDLANQIESIVKQRIEPSGDASSTSAAKADLTSMSAEESQVSLEERQSNKDDGQIEKDEKDGMKEDEDDDDKGETGGDKESEKAKYLKKRQ</sequence>
<feature type="compositionally biased region" description="Polar residues" evidence="1">
    <location>
        <begin position="67"/>
        <end position="92"/>
    </location>
</feature>
<organism evidence="2 3">
    <name type="scientific">Aplysia californica</name>
    <name type="common">California sea hare</name>
    <dbReference type="NCBI Taxonomy" id="6500"/>
    <lineage>
        <taxon>Eukaryota</taxon>
        <taxon>Metazoa</taxon>
        <taxon>Spiralia</taxon>
        <taxon>Lophotrochozoa</taxon>
        <taxon>Mollusca</taxon>
        <taxon>Gastropoda</taxon>
        <taxon>Heterobranchia</taxon>
        <taxon>Euthyneura</taxon>
        <taxon>Tectipleura</taxon>
        <taxon>Aplysiida</taxon>
        <taxon>Aplysioidea</taxon>
        <taxon>Aplysiidae</taxon>
        <taxon>Aplysia</taxon>
    </lineage>
</organism>
<gene>
    <name evidence="3" type="primary">LOC106012675</name>
</gene>
<protein>
    <submittedName>
        <fullName evidence="3">ATPase family AAA domain-containing protein 2</fullName>
    </submittedName>
</protein>
<dbReference type="Proteomes" id="UP000694888">
    <property type="component" value="Unplaced"/>
</dbReference>
<dbReference type="Pfam" id="PF16609">
    <property type="entry name" value="SH3-RhoG_link"/>
    <property type="match status" value="1"/>
</dbReference>
<feature type="region of interest" description="Disordered" evidence="1">
    <location>
        <begin position="1"/>
        <end position="34"/>
    </location>
</feature>
<proteinExistence type="predicted"/>
<feature type="compositionally biased region" description="Polar residues" evidence="1">
    <location>
        <begin position="8"/>
        <end position="20"/>
    </location>
</feature>
<accession>A0ABM1A6J6</accession>
<reference evidence="3" key="1">
    <citation type="submission" date="2025-08" db="UniProtKB">
        <authorList>
            <consortium name="RefSeq"/>
        </authorList>
    </citation>
    <scope>IDENTIFICATION</scope>
</reference>
<feature type="compositionally biased region" description="Polar residues" evidence="1">
    <location>
        <begin position="171"/>
        <end position="193"/>
    </location>
</feature>
<name>A0ABM1A6J6_APLCA</name>
<feature type="region of interest" description="Disordered" evidence="1">
    <location>
        <begin position="164"/>
        <end position="242"/>
    </location>
</feature>